<accession>A0ABW0BQW2</accession>
<feature type="domain" description="Mycothiol-dependent maleylpyruvate isomerase metal-binding" evidence="1">
    <location>
        <begin position="8"/>
        <end position="129"/>
    </location>
</feature>
<proteinExistence type="predicted"/>
<organism evidence="2 3">
    <name type="scientific">Nocardioides taihuensis</name>
    <dbReference type="NCBI Taxonomy" id="1835606"/>
    <lineage>
        <taxon>Bacteria</taxon>
        <taxon>Bacillati</taxon>
        <taxon>Actinomycetota</taxon>
        <taxon>Actinomycetes</taxon>
        <taxon>Propionibacteriales</taxon>
        <taxon>Nocardioidaceae</taxon>
        <taxon>Nocardioides</taxon>
    </lineage>
</organism>
<dbReference type="Gene3D" id="1.20.120.450">
    <property type="entry name" value="dinb family like domain"/>
    <property type="match status" value="1"/>
</dbReference>
<dbReference type="NCBIfam" id="TIGR03086">
    <property type="entry name" value="TIGR03086 family metal-binding protein"/>
    <property type="match status" value="1"/>
</dbReference>
<comment type="caution">
    <text evidence="2">The sequence shown here is derived from an EMBL/GenBank/DDBJ whole genome shotgun (WGS) entry which is preliminary data.</text>
</comment>
<evidence type="ECO:0000313" key="2">
    <source>
        <dbReference type="EMBL" id="MFC5179272.1"/>
    </source>
</evidence>
<dbReference type="Pfam" id="PF11716">
    <property type="entry name" value="MDMPI_N"/>
    <property type="match status" value="1"/>
</dbReference>
<evidence type="ECO:0000313" key="3">
    <source>
        <dbReference type="Proteomes" id="UP001596087"/>
    </source>
</evidence>
<dbReference type="SUPFAM" id="SSF109854">
    <property type="entry name" value="DinB/YfiT-like putative metalloenzymes"/>
    <property type="match status" value="1"/>
</dbReference>
<sequence length="190" mass="20325">MDLDTLYRRCVESWATRVAAVGPGQWEGPTPCADWSVRVLVNHVVGEDLWTVPLVQGRTIEEVGDSLDGDLLGDDPVRAALEAARAATAIVAEALPAGGTVHLSYGEERLAEYVCQLAADHLVHGWDLAVATGGDPRLDPALVDEVATWFEEREQLYRQAGAIGARVEVADGPQARLLGGFGRDPGWTTG</sequence>
<protein>
    <submittedName>
        <fullName evidence="2">TIGR03086 family metal-binding protein</fullName>
    </submittedName>
</protein>
<dbReference type="InterPro" id="IPR024344">
    <property type="entry name" value="MDMPI_metal-binding"/>
</dbReference>
<dbReference type="InterPro" id="IPR017517">
    <property type="entry name" value="Maleyloyr_isom"/>
</dbReference>
<dbReference type="InterPro" id="IPR034660">
    <property type="entry name" value="DinB/YfiT-like"/>
</dbReference>
<reference evidence="3" key="1">
    <citation type="journal article" date="2019" name="Int. J. Syst. Evol. Microbiol.">
        <title>The Global Catalogue of Microorganisms (GCM) 10K type strain sequencing project: providing services to taxonomists for standard genome sequencing and annotation.</title>
        <authorList>
            <consortium name="The Broad Institute Genomics Platform"/>
            <consortium name="The Broad Institute Genome Sequencing Center for Infectious Disease"/>
            <person name="Wu L."/>
            <person name="Ma J."/>
        </authorList>
    </citation>
    <scope>NUCLEOTIDE SEQUENCE [LARGE SCALE GENOMIC DNA]</scope>
    <source>
        <strain evidence="3">DFY41</strain>
    </source>
</reference>
<dbReference type="InterPro" id="IPR017520">
    <property type="entry name" value="CHP03086"/>
</dbReference>
<dbReference type="NCBIfam" id="TIGR03083">
    <property type="entry name" value="maleylpyruvate isomerase family mycothiol-dependent enzyme"/>
    <property type="match status" value="1"/>
</dbReference>
<keyword evidence="3" id="KW-1185">Reference proteome</keyword>
<dbReference type="EMBL" id="JBHSKD010000027">
    <property type="protein sequence ID" value="MFC5179272.1"/>
    <property type="molecule type" value="Genomic_DNA"/>
</dbReference>
<name>A0ABW0BQW2_9ACTN</name>
<gene>
    <name evidence="2" type="ORF">ACFPGP_21495</name>
</gene>
<evidence type="ECO:0000259" key="1">
    <source>
        <dbReference type="Pfam" id="PF11716"/>
    </source>
</evidence>
<dbReference type="Proteomes" id="UP001596087">
    <property type="component" value="Unassembled WGS sequence"/>
</dbReference>
<dbReference type="RefSeq" id="WP_378593262.1">
    <property type="nucleotide sequence ID" value="NZ_JBHSKD010000027.1"/>
</dbReference>